<dbReference type="SUPFAM" id="SSF56219">
    <property type="entry name" value="DNase I-like"/>
    <property type="match status" value="1"/>
</dbReference>
<organism evidence="2 3">
    <name type="scientific">Streptomyces thermolineatus</name>
    <dbReference type="NCBI Taxonomy" id="44033"/>
    <lineage>
        <taxon>Bacteria</taxon>
        <taxon>Bacillati</taxon>
        <taxon>Actinomycetota</taxon>
        <taxon>Actinomycetes</taxon>
        <taxon>Kitasatosporales</taxon>
        <taxon>Streptomycetaceae</taxon>
        <taxon>Streptomyces</taxon>
    </lineage>
</organism>
<name>A0ABN3LQX6_9ACTN</name>
<comment type="caution">
    <text evidence="2">The sequence shown here is derived from an EMBL/GenBank/DDBJ whole genome shotgun (WGS) entry which is preliminary data.</text>
</comment>
<evidence type="ECO:0000313" key="3">
    <source>
        <dbReference type="Proteomes" id="UP001501358"/>
    </source>
</evidence>
<dbReference type="Proteomes" id="UP001501358">
    <property type="component" value="Unassembled WGS sequence"/>
</dbReference>
<keyword evidence="1" id="KW-0732">Signal</keyword>
<keyword evidence="3" id="KW-1185">Reference proteome</keyword>
<evidence type="ECO:0000256" key="1">
    <source>
        <dbReference type="SAM" id="SignalP"/>
    </source>
</evidence>
<evidence type="ECO:0008006" key="4">
    <source>
        <dbReference type="Google" id="ProtNLM"/>
    </source>
</evidence>
<dbReference type="EMBL" id="BAAATA010000012">
    <property type="protein sequence ID" value="GAA2488699.1"/>
    <property type="molecule type" value="Genomic_DNA"/>
</dbReference>
<feature type="chain" id="PRO_5046497470" description="Endonuclease/exonuclease/phosphatase family protein" evidence="1">
    <location>
        <begin position="24"/>
        <end position="342"/>
    </location>
</feature>
<protein>
    <recommendedName>
        <fullName evidence="4">Endonuclease/exonuclease/phosphatase family protein</fullName>
    </recommendedName>
</protein>
<feature type="signal peptide" evidence="1">
    <location>
        <begin position="1"/>
        <end position="23"/>
    </location>
</feature>
<sequence>MRSLLTFIVAALMGALGIVTVHAGTAYAAGQTGAPTDRLQVWNLNTHHMRTDSSSCGTSPCTDYREFIAYITDPARVAYVPDIVTLQEAGTASLGVPSCQQFVTDLQNSTGGLDYHCYETAETGGSAIAYRTGRLSYVGGTMQEVQLKTRANADADCTTLSNWYALVLRLKDDLDTSKFINVASVHLPVVADNASNPDADCAWENTKSISSAVQGLGSASMQIMAGDWNHLDGTLNSSGQVAWECWYKGTNVDYPGTCGTTVANLGWKDAMYRACGGDYNCLDANHWTHASTRIDFLFVKTYAVYNQVTVDYALARQSAGGAGTLAPQYSDHRGQGALLRYY</sequence>
<dbReference type="InterPro" id="IPR036691">
    <property type="entry name" value="Endo/exonu/phosph_ase_sf"/>
</dbReference>
<accession>A0ABN3LQX6</accession>
<proteinExistence type="predicted"/>
<dbReference type="RefSeq" id="WP_344383363.1">
    <property type="nucleotide sequence ID" value="NZ_BAAATA010000012.1"/>
</dbReference>
<dbReference type="Gene3D" id="3.60.10.10">
    <property type="entry name" value="Endonuclease/exonuclease/phosphatase"/>
    <property type="match status" value="1"/>
</dbReference>
<gene>
    <name evidence="2" type="ORF">GCM10010406_26070</name>
</gene>
<reference evidence="2 3" key="1">
    <citation type="journal article" date="2019" name="Int. J. Syst. Evol. Microbiol.">
        <title>The Global Catalogue of Microorganisms (GCM) 10K type strain sequencing project: providing services to taxonomists for standard genome sequencing and annotation.</title>
        <authorList>
            <consortium name="The Broad Institute Genomics Platform"/>
            <consortium name="The Broad Institute Genome Sequencing Center for Infectious Disease"/>
            <person name="Wu L."/>
            <person name="Ma J."/>
        </authorList>
    </citation>
    <scope>NUCLEOTIDE SEQUENCE [LARGE SCALE GENOMIC DNA]</scope>
    <source>
        <strain evidence="2 3">JCM 6307</strain>
    </source>
</reference>
<evidence type="ECO:0000313" key="2">
    <source>
        <dbReference type="EMBL" id="GAA2488699.1"/>
    </source>
</evidence>